<evidence type="ECO:0000313" key="4">
    <source>
        <dbReference type="Proteomes" id="UP000249873"/>
    </source>
</evidence>
<dbReference type="SMART" id="SM00357">
    <property type="entry name" value="CSP"/>
    <property type="match status" value="1"/>
</dbReference>
<evidence type="ECO:0000313" key="3">
    <source>
        <dbReference type="EMBL" id="AWV99708.1"/>
    </source>
</evidence>
<dbReference type="SUPFAM" id="SSF50249">
    <property type="entry name" value="Nucleic acid-binding proteins"/>
    <property type="match status" value="1"/>
</dbReference>
<evidence type="ECO:0000256" key="1">
    <source>
        <dbReference type="SAM" id="MobiDB-lite"/>
    </source>
</evidence>
<dbReference type="PROSITE" id="PS51857">
    <property type="entry name" value="CSD_2"/>
    <property type="match status" value="1"/>
</dbReference>
<feature type="domain" description="CSD" evidence="2">
    <location>
        <begin position="88"/>
        <end position="149"/>
    </location>
</feature>
<gene>
    <name evidence="3" type="ORF">DJ013_16625</name>
</gene>
<dbReference type="CDD" id="cd04458">
    <property type="entry name" value="CSP_CDS"/>
    <property type="match status" value="1"/>
</dbReference>
<dbReference type="Gene3D" id="2.40.50.140">
    <property type="entry name" value="Nucleic acid-binding proteins"/>
    <property type="match status" value="1"/>
</dbReference>
<feature type="compositionally biased region" description="Basic residues" evidence="1">
    <location>
        <begin position="13"/>
        <end position="22"/>
    </location>
</feature>
<feature type="region of interest" description="Disordered" evidence="1">
    <location>
        <begin position="1"/>
        <end position="32"/>
    </location>
</feature>
<feature type="compositionally biased region" description="Basic and acidic residues" evidence="1">
    <location>
        <begin position="23"/>
        <end position="32"/>
    </location>
</feature>
<dbReference type="PANTHER" id="PTHR11544">
    <property type="entry name" value="COLD SHOCK DOMAIN CONTAINING PROTEINS"/>
    <property type="match status" value="1"/>
</dbReference>
<dbReference type="InterPro" id="IPR012340">
    <property type="entry name" value="NA-bd_OB-fold"/>
</dbReference>
<dbReference type="GO" id="GO:0005829">
    <property type="term" value="C:cytosol"/>
    <property type="evidence" value="ECO:0007669"/>
    <property type="project" value="UniProtKB-ARBA"/>
</dbReference>
<dbReference type="Proteomes" id="UP000249873">
    <property type="component" value="Chromosome"/>
</dbReference>
<dbReference type="InterPro" id="IPR002059">
    <property type="entry name" value="CSP_DNA-bd"/>
</dbReference>
<proteinExistence type="predicted"/>
<organism evidence="3 4">
    <name type="scientific">Arcticibacterium luteifluviistationis</name>
    <dbReference type="NCBI Taxonomy" id="1784714"/>
    <lineage>
        <taxon>Bacteria</taxon>
        <taxon>Pseudomonadati</taxon>
        <taxon>Bacteroidota</taxon>
        <taxon>Cytophagia</taxon>
        <taxon>Cytophagales</taxon>
        <taxon>Leadbetterellaceae</taxon>
        <taxon>Arcticibacterium</taxon>
    </lineage>
</organism>
<sequence length="150" mass="17029">MGRSQETFSKKEVRNKKEKRKKEKAEKRLLKKDLDKSGKLEDMIAYVDEFGNISNTPPDPTKVKEEIDAENIEIGIPKREDGPPEEIERKGTVSFYNDSKGYGFIKDQGSQDSVFVHVNNTLDEIREGDKVIFEIEMGPKGPTAVKVKVV</sequence>
<reference evidence="3 4" key="1">
    <citation type="submission" date="2018-05" db="EMBL/GenBank/DDBJ databases">
        <title>Complete genome sequence of Arcticibacterium luteifluviistationis SM1504T, a cytophagaceae bacterium isolated from Arctic surface seawater.</title>
        <authorList>
            <person name="Li Y."/>
            <person name="Qin Q.-L."/>
        </authorList>
    </citation>
    <scope>NUCLEOTIDE SEQUENCE [LARGE SCALE GENOMIC DNA]</scope>
    <source>
        <strain evidence="3 4">SM1504</strain>
    </source>
</reference>
<name>A0A2Z4GFF7_9BACT</name>
<dbReference type="GO" id="GO:0003677">
    <property type="term" value="F:DNA binding"/>
    <property type="evidence" value="ECO:0007669"/>
    <property type="project" value="UniProtKB-KW"/>
</dbReference>
<keyword evidence="3" id="KW-0238">DNA-binding</keyword>
<evidence type="ECO:0000259" key="2">
    <source>
        <dbReference type="PROSITE" id="PS51857"/>
    </source>
</evidence>
<dbReference type="Pfam" id="PF00313">
    <property type="entry name" value="CSD"/>
    <property type="match status" value="1"/>
</dbReference>
<dbReference type="KEGG" id="als:DJ013_16625"/>
<protein>
    <submittedName>
        <fullName evidence="3">DNA-binding protein</fullName>
    </submittedName>
</protein>
<dbReference type="RefSeq" id="WP_111373076.1">
    <property type="nucleotide sequence ID" value="NZ_CP029480.1"/>
</dbReference>
<accession>A0A2Z4GFF7</accession>
<dbReference type="AlphaFoldDB" id="A0A2Z4GFF7"/>
<keyword evidence="4" id="KW-1185">Reference proteome</keyword>
<dbReference type="EMBL" id="CP029480">
    <property type="protein sequence ID" value="AWV99708.1"/>
    <property type="molecule type" value="Genomic_DNA"/>
</dbReference>
<dbReference type="InterPro" id="IPR011129">
    <property type="entry name" value="CSD"/>
</dbReference>
<dbReference type="PRINTS" id="PR00050">
    <property type="entry name" value="COLDSHOCK"/>
</dbReference>
<dbReference type="OrthoDB" id="1493235at2"/>
<dbReference type="InterPro" id="IPR050181">
    <property type="entry name" value="Cold_shock_domain"/>
</dbReference>